<dbReference type="GO" id="GO:0016853">
    <property type="term" value="F:isomerase activity"/>
    <property type="evidence" value="ECO:0007669"/>
    <property type="project" value="TreeGrafter"/>
</dbReference>
<evidence type="ECO:0000256" key="1">
    <source>
        <dbReference type="ARBA" id="ARBA00008270"/>
    </source>
</evidence>
<sequence>MSSHPFRQVDVFSDRPMSGNPLAVVHDADGLDDGIMQAFARWTNLSESVFLQSPRDARADYRLRIFSQRGEMQFAGHPTLGGCHAWLEAGGRSKGGDVLQECGIGLVRIRNEAGVLSFLAPPLLRDEVLSEAECLRIAYGLGVSRPDVVAARWVDNGAGWRAVLLREGVYLDGLSPDPVALAEMKLGVIAPSAGHPGALFDVRAFVFDGGVLEDPATGSLNAGIATWFAREGLAPATYSIAQGTAIGRDARLHVLRDGHHIWLGGHTVTAIQGSVALGLP</sequence>
<feature type="active site" evidence="2">
    <location>
        <position position="47"/>
    </location>
</feature>
<accession>A0A7X5UAE7</accession>
<comment type="similarity">
    <text evidence="1">Belongs to the PhzF family.</text>
</comment>
<dbReference type="InterPro" id="IPR003719">
    <property type="entry name" value="Phenazine_PhzF-like"/>
</dbReference>
<dbReference type="Gene3D" id="3.10.310.10">
    <property type="entry name" value="Diaminopimelate Epimerase, Chain A, domain 1"/>
    <property type="match status" value="2"/>
</dbReference>
<name>A0A7X5UAE7_9GAMM</name>
<dbReference type="Pfam" id="PF02567">
    <property type="entry name" value="PhzC-PhzF"/>
    <property type="match status" value="1"/>
</dbReference>
<dbReference type="AlphaFoldDB" id="A0A7X5UAE7"/>
<dbReference type="SUPFAM" id="SSF54506">
    <property type="entry name" value="Diaminopimelate epimerase-like"/>
    <property type="match status" value="1"/>
</dbReference>
<dbReference type="RefSeq" id="WP_166947884.1">
    <property type="nucleotide sequence ID" value="NZ_JAARLZ010000004.1"/>
</dbReference>
<dbReference type="NCBIfam" id="TIGR00654">
    <property type="entry name" value="PhzF_family"/>
    <property type="match status" value="1"/>
</dbReference>
<evidence type="ECO:0000313" key="3">
    <source>
        <dbReference type="EMBL" id="NII06707.1"/>
    </source>
</evidence>
<keyword evidence="4" id="KW-1185">Reference proteome</keyword>
<reference evidence="3 4" key="1">
    <citation type="submission" date="2020-03" db="EMBL/GenBank/DDBJ databases">
        <authorList>
            <person name="Lai Q."/>
        </authorList>
    </citation>
    <scope>NUCLEOTIDE SEQUENCE [LARGE SCALE GENOMIC DNA]</scope>
    <source>
        <strain evidence="3 4">CCUG 25036</strain>
    </source>
</reference>
<gene>
    <name evidence="3" type="ORF">HBF25_09950</name>
</gene>
<dbReference type="EMBL" id="JAARLZ010000004">
    <property type="protein sequence ID" value="NII06707.1"/>
    <property type="molecule type" value="Genomic_DNA"/>
</dbReference>
<comment type="caution">
    <text evidence="3">The sequence shown here is derived from an EMBL/GenBank/DDBJ whole genome shotgun (WGS) entry which is preliminary data.</text>
</comment>
<organism evidence="3 4">
    <name type="scientific">Luteibacter anthropi</name>
    <dbReference type="NCBI Taxonomy" id="564369"/>
    <lineage>
        <taxon>Bacteria</taxon>
        <taxon>Pseudomonadati</taxon>
        <taxon>Pseudomonadota</taxon>
        <taxon>Gammaproteobacteria</taxon>
        <taxon>Lysobacterales</taxon>
        <taxon>Rhodanobacteraceae</taxon>
        <taxon>Luteibacter</taxon>
    </lineage>
</organism>
<dbReference type="PIRSF" id="PIRSF016184">
    <property type="entry name" value="PhzC_PhzF"/>
    <property type="match status" value="1"/>
</dbReference>
<dbReference type="PANTHER" id="PTHR13774:SF32">
    <property type="entry name" value="ANTISENSE-ENHANCING SEQUENCE 1"/>
    <property type="match status" value="1"/>
</dbReference>
<dbReference type="GO" id="GO:0005737">
    <property type="term" value="C:cytoplasm"/>
    <property type="evidence" value="ECO:0007669"/>
    <property type="project" value="TreeGrafter"/>
</dbReference>
<dbReference type="PANTHER" id="PTHR13774">
    <property type="entry name" value="PHENAZINE BIOSYNTHESIS PROTEIN"/>
    <property type="match status" value="1"/>
</dbReference>
<dbReference type="Proteomes" id="UP000490980">
    <property type="component" value="Unassembled WGS sequence"/>
</dbReference>
<protein>
    <submittedName>
        <fullName evidence="3">PhzF family phenazine biosynthesis protein</fullName>
    </submittedName>
</protein>
<evidence type="ECO:0000313" key="4">
    <source>
        <dbReference type="Proteomes" id="UP000490980"/>
    </source>
</evidence>
<evidence type="ECO:0000256" key="2">
    <source>
        <dbReference type="PIRSR" id="PIRSR016184-1"/>
    </source>
</evidence>
<proteinExistence type="inferred from homology"/>